<dbReference type="Proteomes" id="UP000794436">
    <property type="component" value="Unassembled WGS sequence"/>
</dbReference>
<gene>
    <name evidence="3" type="ORF">Poli38472_010373</name>
</gene>
<protein>
    <recommendedName>
        <fullName evidence="5">Phytanoyl-CoA dioxygenase</fullName>
    </recommendedName>
</protein>
<organism evidence="3 4">
    <name type="scientific">Pythium oligandrum</name>
    <name type="common">Mycoparasitic fungus</name>
    <dbReference type="NCBI Taxonomy" id="41045"/>
    <lineage>
        <taxon>Eukaryota</taxon>
        <taxon>Sar</taxon>
        <taxon>Stramenopiles</taxon>
        <taxon>Oomycota</taxon>
        <taxon>Peronosporomycetes</taxon>
        <taxon>Pythiales</taxon>
        <taxon>Pythiaceae</taxon>
        <taxon>Pythium</taxon>
    </lineage>
</organism>
<dbReference type="OrthoDB" id="445007at2759"/>
<accession>A0A8K1C2X5</accession>
<dbReference type="Pfam" id="PF05721">
    <property type="entry name" value="PhyH"/>
    <property type="match status" value="1"/>
</dbReference>
<evidence type="ECO:0000256" key="1">
    <source>
        <dbReference type="ARBA" id="ARBA00001962"/>
    </source>
</evidence>
<dbReference type="PANTHER" id="PTHR20883:SF46">
    <property type="entry name" value="PHYTANOYL-COA HYDROXYLASE"/>
    <property type="match status" value="1"/>
</dbReference>
<evidence type="ECO:0000313" key="4">
    <source>
        <dbReference type="Proteomes" id="UP000794436"/>
    </source>
</evidence>
<reference evidence="3" key="1">
    <citation type="submission" date="2019-03" db="EMBL/GenBank/DDBJ databases">
        <title>Long read genome sequence of the mycoparasitic Pythium oligandrum ATCC 38472 isolated from sugarbeet rhizosphere.</title>
        <authorList>
            <person name="Gaulin E."/>
        </authorList>
    </citation>
    <scope>NUCLEOTIDE SEQUENCE</scope>
    <source>
        <strain evidence="3">ATCC 38472_TT</strain>
    </source>
</reference>
<dbReference type="PANTHER" id="PTHR20883">
    <property type="entry name" value="PHYTANOYL-COA DIOXYGENASE DOMAIN CONTAINING 1"/>
    <property type="match status" value="1"/>
</dbReference>
<sequence length="334" mass="37909">MKRNGAVEDMAERRKARRVESKGEASEGLYGDVEEMGVHAQWIEGLATCGYVVVPRFLTDEELKMLREESDLLVETTHEDPKRAVECIIEQGCVVDMMADCPMEDASPARVEADAYLTARRKELGRRCQRHSPPKAIPEGSSDVLKKLLFERLPYLARLLWRRPATPPARQDLFFFNEHYVVKPPQTEAEFRWHRDDDEQLAMCVHRDSIAPYLSAWCALDDISPTNGPLRFVPLQNSSSSHALQPQSICSLEEADLEWLDSHATEPVLVHSCDVIVFRSDIWHCSSQNASERIRRAFYAQYSQEPITARPCESNPLSFAIPCGSSTSFPTIED</sequence>
<keyword evidence="4" id="KW-1185">Reference proteome</keyword>
<proteinExistence type="predicted"/>
<dbReference type="AlphaFoldDB" id="A0A8K1C2X5"/>
<comment type="cofactor">
    <cofactor evidence="1">
        <name>Fe cation</name>
        <dbReference type="ChEBI" id="CHEBI:24875"/>
    </cofactor>
</comment>
<dbReference type="SUPFAM" id="SSF51197">
    <property type="entry name" value="Clavaminate synthase-like"/>
    <property type="match status" value="1"/>
</dbReference>
<feature type="compositionally biased region" description="Basic and acidic residues" evidence="2">
    <location>
        <begin position="10"/>
        <end position="25"/>
    </location>
</feature>
<dbReference type="EMBL" id="SPLM01000147">
    <property type="protein sequence ID" value="TMW55491.1"/>
    <property type="molecule type" value="Genomic_DNA"/>
</dbReference>
<evidence type="ECO:0000256" key="2">
    <source>
        <dbReference type="SAM" id="MobiDB-lite"/>
    </source>
</evidence>
<comment type="caution">
    <text evidence="3">The sequence shown here is derived from an EMBL/GenBank/DDBJ whole genome shotgun (WGS) entry which is preliminary data.</text>
</comment>
<feature type="region of interest" description="Disordered" evidence="2">
    <location>
        <begin position="1"/>
        <end position="25"/>
    </location>
</feature>
<dbReference type="Gene3D" id="2.60.120.620">
    <property type="entry name" value="q2cbj1_9rhob like domain"/>
    <property type="match status" value="1"/>
</dbReference>
<evidence type="ECO:0008006" key="5">
    <source>
        <dbReference type="Google" id="ProtNLM"/>
    </source>
</evidence>
<dbReference type="InterPro" id="IPR008775">
    <property type="entry name" value="Phytyl_CoA_dOase-like"/>
</dbReference>
<name>A0A8K1C2X5_PYTOL</name>
<evidence type="ECO:0000313" key="3">
    <source>
        <dbReference type="EMBL" id="TMW55491.1"/>
    </source>
</evidence>